<evidence type="ECO:0000256" key="10">
    <source>
        <dbReference type="ARBA" id="ARBA00023136"/>
    </source>
</evidence>
<dbReference type="EC" id="3.4.24.-" evidence="13"/>
<evidence type="ECO:0000256" key="1">
    <source>
        <dbReference type="ARBA" id="ARBA00001947"/>
    </source>
</evidence>
<comment type="similarity">
    <text evidence="3">Belongs to the peptidase M50B family.</text>
</comment>
<dbReference type="InterPro" id="IPR036034">
    <property type="entry name" value="PDZ_sf"/>
</dbReference>
<keyword evidence="14" id="KW-1185">Reference proteome</keyword>
<evidence type="ECO:0000256" key="3">
    <source>
        <dbReference type="ARBA" id="ARBA00007931"/>
    </source>
</evidence>
<dbReference type="KEGG" id="pnl:PNK_0284"/>
<dbReference type="SUPFAM" id="SSF50156">
    <property type="entry name" value="PDZ domain-like"/>
    <property type="match status" value="2"/>
</dbReference>
<dbReference type="Proteomes" id="UP000069902">
    <property type="component" value="Chromosome cPNK"/>
</dbReference>
<organism evidence="13 14">
    <name type="scientific">Candidatus Protochlamydia naegleriophila</name>
    <dbReference type="NCBI Taxonomy" id="389348"/>
    <lineage>
        <taxon>Bacteria</taxon>
        <taxon>Pseudomonadati</taxon>
        <taxon>Chlamydiota</taxon>
        <taxon>Chlamydiia</taxon>
        <taxon>Parachlamydiales</taxon>
        <taxon>Parachlamydiaceae</taxon>
        <taxon>Candidatus Protochlamydia</taxon>
    </lineage>
</organism>
<accession>A0A0U5EPS8</accession>
<dbReference type="InterPro" id="IPR008915">
    <property type="entry name" value="Peptidase_M50"/>
</dbReference>
<evidence type="ECO:0000256" key="6">
    <source>
        <dbReference type="ARBA" id="ARBA00022801"/>
    </source>
</evidence>
<keyword evidence="8 11" id="KW-1133">Transmembrane helix</keyword>
<feature type="transmembrane region" description="Helical" evidence="11">
    <location>
        <begin position="100"/>
        <end position="122"/>
    </location>
</feature>
<dbReference type="PANTHER" id="PTHR42837:SF2">
    <property type="entry name" value="MEMBRANE METALLOPROTEASE ARASP2, CHLOROPLASTIC-RELATED"/>
    <property type="match status" value="1"/>
</dbReference>
<dbReference type="Gene3D" id="2.30.42.10">
    <property type="match status" value="1"/>
</dbReference>
<dbReference type="InParanoid" id="A0A0U5EPS8"/>
<keyword evidence="4 13" id="KW-0645">Protease</keyword>
<dbReference type="GO" id="GO:0016020">
    <property type="term" value="C:membrane"/>
    <property type="evidence" value="ECO:0007669"/>
    <property type="project" value="UniProtKB-SubCell"/>
</dbReference>
<evidence type="ECO:0000256" key="9">
    <source>
        <dbReference type="ARBA" id="ARBA00023049"/>
    </source>
</evidence>
<name>A0A0U5EPS8_9BACT</name>
<evidence type="ECO:0000256" key="11">
    <source>
        <dbReference type="SAM" id="Phobius"/>
    </source>
</evidence>
<evidence type="ECO:0000256" key="5">
    <source>
        <dbReference type="ARBA" id="ARBA00022692"/>
    </source>
</evidence>
<keyword evidence="10 11" id="KW-0472">Membrane</keyword>
<dbReference type="GO" id="GO:0006508">
    <property type="term" value="P:proteolysis"/>
    <property type="evidence" value="ECO:0007669"/>
    <property type="project" value="UniProtKB-KW"/>
</dbReference>
<keyword evidence="9 13" id="KW-0482">Metalloprotease</keyword>
<keyword evidence="5 11" id="KW-0812">Transmembrane</keyword>
<evidence type="ECO:0000256" key="2">
    <source>
        <dbReference type="ARBA" id="ARBA00004141"/>
    </source>
</evidence>
<feature type="transmembrane region" description="Helical" evidence="11">
    <location>
        <begin position="577"/>
        <end position="608"/>
    </location>
</feature>
<feature type="transmembrane region" description="Helical" evidence="11">
    <location>
        <begin position="620"/>
        <end position="641"/>
    </location>
</feature>
<sequence>MVVSILYVILAILGLSFLIFIHELGHYYMARRLGMRVETFSIGFGNPIYSWERDGVKWQIGWLLFGGYVKIAGMDASDQKDLYEVQDGFFGKGPFDRIKVAFMGPFVNIVFALLMFALLWFAGGREKNFSEYTKRIGWIDPKSELYVKGLRPGDEITAYNGQDFQGSKDHLSAPMTSPEEIEVQGNLVNFHTKEKTPFSYTVKTYSHPGAIEKDIVTAGILNSASYVIYDRLPGGKENPLPEGSPMQYSGIEYGDRIVWMDGLPIYSLQQMTHVLNDEKALVTVQRGQETFLRRIPRVRTEELKLDAEVREELIDWQFEAQLNGTKIQKLYTLPYNLNNECVVEGRVKFIDKEKEEEAFPKHPYSLLETPLEEGDVILAIDGIQVTYSFEILSRLQQRRVNIIIERTPALAQVPSWKVEDQLFDEQFSPQDLDKLVSKIGLTNEPRSVGNLFLLDPIVPKMRKDFELSPESQAALAADLETQRQEIEGIDDPEKRAHARTLLENRDKQLLLGLPAVADQKVNYNPNPLTLFNKVFEEIWHTLKALFTGSLNPKWMSGPIGIVQVVHDNSMTSWKEAIFWLGAISLNLGFLNLLPLPVLDGGAICFALYEILTGKRLKSQTIEKLIIPFAILLIGFFIFLTYHDLSRLLHTLFH</sequence>
<evidence type="ECO:0000259" key="12">
    <source>
        <dbReference type="Pfam" id="PF02163"/>
    </source>
</evidence>
<evidence type="ECO:0000256" key="8">
    <source>
        <dbReference type="ARBA" id="ARBA00022989"/>
    </source>
</evidence>
<comment type="subcellular location">
    <subcellularLocation>
        <location evidence="2">Membrane</location>
        <topology evidence="2">Multi-pass membrane protein</topology>
    </subcellularLocation>
</comment>
<reference evidence="14" key="1">
    <citation type="submission" date="2015-09" db="EMBL/GenBank/DDBJ databases">
        <authorList>
            <person name="Bertelli C."/>
        </authorList>
    </citation>
    <scope>NUCLEOTIDE SEQUENCE [LARGE SCALE GENOMIC DNA]</scope>
    <source>
        <strain evidence="14">KNic</strain>
    </source>
</reference>
<gene>
    <name evidence="13" type="ORF">PNK_0284</name>
</gene>
<feature type="transmembrane region" description="Helical" evidence="11">
    <location>
        <begin position="6"/>
        <end position="25"/>
    </location>
</feature>
<keyword evidence="7" id="KW-0862">Zinc</keyword>
<evidence type="ECO:0000313" key="14">
    <source>
        <dbReference type="Proteomes" id="UP000069902"/>
    </source>
</evidence>
<protein>
    <submittedName>
        <fullName evidence="13">Putative zinc metalloprotease</fullName>
        <ecNumber evidence="13">3.4.24.-</ecNumber>
    </submittedName>
</protein>
<evidence type="ECO:0000313" key="13">
    <source>
        <dbReference type="EMBL" id="CUI15921.1"/>
    </source>
</evidence>
<dbReference type="CDD" id="cd06163">
    <property type="entry name" value="S2P-M50_PDZ_RseP-like"/>
    <property type="match status" value="1"/>
</dbReference>
<proteinExistence type="inferred from homology"/>
<evidence type="ECO:0000256" key="4">
    <source>
        <dbReference type="ARBA" id="ARBA00022670"/>
    </source>
</evidence>
<dbReference type="PATRIC" id="fig|389348.3.peg.321"/>
<dbReference type="GO" id="GO:0004222">
    <property type="term" value="F:metalloendopeptidase activity"/>
    <property type="evidence" value="ECO:0007669"/>
    <property type="project" value="InterPro"/>
</dbReference>
<dbReference type="RefSeq" id="WP_059059841.1">
    <property type="nucleotide sequence ID" value="NZ_LN879502.1"/>
</dbReference>
<dbReference type="PANTHER" id="PTHR42837">
    <property type="entry name" value="REGULATOR OF SIGMA-E PROTEASE RSEP"/>
    <property type="match status" value="1"/>
</dbReference>
<feature type="domain" description="Peptidase M50" evidence="12">
    <location>
        <begin position="11"/>
        <end position="632"/>
    </location>
</feature>
<dbReference type="InterPro" id="IPR004387">
    <property type="entry name" value="Pept_M50_Zn"/>
</dbReference>
<evidence type="ECO:0000256" key="7">
    <source>
        <dbReference type="ARBA" id="ARBA00022833"/>
    </source>
</evidence>
<dbReference type="STRING" id="389348.PNK_0284"/>
<dbReference type="Pfam" id="PF02163">
    <property type="entry name" value="Peptidase_M50"/>
    <property type="match status" value="1"/>
</dbReference>
<keyword evidence="6 13" id="KW-0378">Hydrolase</keyword>
<dbReference type="AlphaFoldDB" id="A0A0U5EPS8"/>
<comment type="cofactor">
    <cofactor evidence="1">
        <name>Zn(2+)</name>
        <dbReference type="ChEBI" id="CHEBI:29105"/>
    </cofactor>
</comment>
<dbReference type="FunCoup" id="A0A0U5EPS8">
    <property type="interactions" value="347"/>
</dbReference>
<dbReference type="EMBL" id="LN879502">
    <property type="protein sequence ID" value="CUI15921.1"/>
    <property type="molecule type" value="Genomic_DNA"/>
</dbReference>